<dbReference type="Proteomes" id="UP000065261">
    <property type="component" value="Chromosome I"/>
</dbReference>
<gene>
    <name evidence="2" type="ORF">PTRA_a2878</name>
</gene>
<dbReference type="SUPFAM" id="SSF51206">
    <property type="entry name" value="cAMP-binding domain-like"/>
    <property type="match status" value="1"/>
</dbReference>
<evidence type="ECO:0000256" key="1">
    <source>
        <dbReference type="SAM" id="Phobius"/>
    </source>
</evidence>
<evidence type="ECO:0000313" key="3">
    <source>
        <dbReference type="Proteomes" id="UP000065261"/>
    </source>
</evidence>
<dbReference type="RefSeq" id="WP_058374023.1">
    <property type="nucleotide sequence ID" value="NZ_CP011034.1"/>
</dbReference>
<dbReference type="PATRIC" id="fig|1315283.4.peg.2508"/>
<dbReference type="KEGG" id="ptn:PTRA_a2878"/>
<sequence>MNEISILPLGDSYQELAANLKLQLAEQYPIKHIARDTVLLQQGQKQRYGYLILDGVLGAIHDDAEGGQRCKEFYFKDEFALLYGNWLTNTEAFYQLKVINRVSVISVPLNVFNQSEWQIIKQQLIAQQLIFKEAKEAFLLLNTPEQRYRYLLAEKPHWLAQLSLTQVAMYIGISAISLSRIRKRLNLS</sequence>
<dbReference type="InterPro" id="IPR018490">
    <property type="entry name" value="cNMP-bd_dom_sf"/>
</dbReference>
<reference evidence="2 3" key="1">
    <citation type="submission" date="2015-03" db="EMBL/GenBank/DDBJ databases">
        <authorList>
            <person name="Murphy D."/>
        </authorList>
    </citation>
    <scope>NUCLEOTIDE SEQUENCE [LARGE SCALE GENOMIC DNA]</scope>
    <source>
        <strain evidence="2 3">KMM 520</strain>
    </source>
</reference>
<keyword evidence="1" id="KW-1133">Transmembrane helix</keyword>
<evidence type="ECO:0000313" key="2">
    <source>
        <dbReference type="EMBL" id="ALS33920.1"/>
    </source>
</evidence>
<protein>
    <recommendedName>
        <fullName evidence="4">Cyclic nucleotide-binding domain-containing protein</fullName>
    </recommendedName>
</protein>
<name>A0A0U2VHD6_9GAMM</name>
<keyword evidence="1" id="KW-0812">Transmembrane</keyword>
<dbReference type="OrthoDB" id="9798104at2"/>
<proteinExistence type="predicted"/>
<feature type="transmembrane region" description="Helical" evidence="1">
    <location>
        <begin position="158"/>
        <end position="178"/>
    </location>
</feature>
<evidence type="ECO:0008006" key="4">
    <source>
        <dbReference type="Google" id="ProtNLM"/>
    </source>
</evidence>
<dbReference type="AlphaFoldDB" id="A0A0U2VHD6"/>
<keyword evidence="1" id="KW-0472">Membrane</keyword>
<dbReference type="InterPro" id="IPR014710">
    <property type="entry name" value="RmlC-like_jellyroll"/>
</dbReference>
<accession>A0A0U2VHD6</accession>
<dbReference type="Gene3D" id="2.60.120.10">
    <property type="entry name" value="Jelly Rolls"/>
    <property type="match status" value="1"/>
</dbReference>
<dbReference type="EMBL" id="CP011034">
    <property type="protein sequence ID" value="ALS33920.1"/>
    <property type="molecule type" value="Genomic_DNA"/>
</dbReference>
<organism evidence="2">
    <name type="scientific">Pseudoalteromonas translucida KMM 520</name>
    <dbReference type="NCBI Taxonomy" id="1315283"/>
    <lineage>
        <taxon>Bacteria</taxon>
        <taxon>Pseudomonadati</taxon>
        <taxon>Pseudomonadota</taxon>
        <taxon>Gammaproteobacteria</taxon>
        <taxon>Alteromonadales</taxon>
        <taxon>Pseudoalteromonadaceae</taxon>
        <taxon>Pseudoalteromonas</taxon>
    </lineage>
</organism>